<dbReference type="OMA" id="DYAHDYY"/>
<dbReference type="VEuPathDB" id="CryptoDB:Vbra_6623"/>
<dbReference type="InterPro" id="IPR024661">
    <property type="entry name" value="RNA_pol_III_Rpc31"/>
</dbReference>
<gene>
    <name evidence="5" type="ORF">Vbra_6623</name>
</gene>
<dbReference type="InParanoid" id="A0A0G4H659"/>
<feature type="region of interest" description="Disordered" evidence="4">
    <location>
        <begin position="164"/>
        <end position="240"/>
    </location>
</feature>
<evidence type="ECO:0000313" key="6">
    <source>
        <dbReference type="Proteomes" id="UP000041254"/>
    </source>
</evidence>
<feature type="region of interest" description="Disordered" evidence="4">
    <location>
        <begin position="44"/>
        <end position="63"/>
    </location>
</feature>
<dbReference type="STRING" id="1169540.A0A0G4H659"/>
<evidence type="ECO:0008006" key="7">
    <source>
        <dbReference type="Google" id="ProtNLM"/>
    </source>
</evidence>
<feature type="region of interest" description="Disordered" evidence="4">
    <location>
        <begin position="1"/>
        <end position="29"/>
    </location>
</feature>
<feature type="compositionally biased region" description="Gly residues" evidence="4">
    <location>
        <begin position="1"/>
        <end position="15"/>
    </location>
</feature>
<evidence type="ECO:0000256" key="4">
    <source>
        <dbReference type="SAM" id="MobiDB-lite"/>
    </source>
</evidence>
<keyword evidence="6" id="KW-1185">Reference proteome</keyword>
<keyword evidence="3" id="KW-0539">Nucleus</keyword>
<feature type="compositionally biased region" description="Acidic residues" evidence="4">
    <location>
        <begin position="182"/>
        <end position="193"/>
    </location>
</feature>
<dbReference type="Proteomes" id="UP000041254">
    <property type="component" value="Unassembled WGS sequence"/>
</dbReference>
<evidence type="ECO:0000256" key="3">
    <source>
        <dbReference type="ARBA" id="ARBA00023242"/>
    </source>
</evidence>
<dbReference type="EMBL" id="CDMY01001028">
    <property type="protein sequence ID" value="CEM39191.1"/>
    <property type="molecule type" value="Genomic_DNA"/>
</dbReference>
<reference evidence="5 6" key="1">
    <citation type="submission" date="2014-11" db="EMBL/GenBank/DDBJ databases">
        <authorList>
            <person name="Zhu J."/>
            <person name="Qi W."/>
            <person name="Song R."/>
        </authorList>
    </citation>
    <scope>NUCLEOTIDE SEQUENCE [LARGE SCALE GENOMIC DNA]</scope>
</reference>
<sequence length="240" mass="26812">MNRGGRGGGGGGGARGRGRGRGGPITPAQQLAWELGKEKRGPICEEPAVYPDNPRLPAPLSASSLTDEDKRLIELNRSLVNFYMNAPCYHLKHKQPKPEIQTYSNRFAPQASSADSVMEQLVSAVGREYFPEECLTRHYVPPARRREAMRRKRQMDLQRKIAEEQLDQAGSRRGSASKEGEPAEGELRDDEDMSPSRYVAEEEAGYGDQDYQRDIHGDVEDGQDDQDDMDRDEGANDAEY</sequence>
<dbReference type="PANTHER" id="PTHR15367">
    <property type="entry name" value="DNA-DIRECTED RNA POLYMERASE III"/>
    <property type="match status" value="1"/>
</dbReference>
<evidence type="ECO:0000313" key="5">
    <source>
        <dbReference type="EMBL" id="CEM39191.1"/>
    </source>
</evidence>
<comment type="subcellular location">
    <subcellularLocation>
        <location evidence="1">Nucleus</location>
    </subcellularLocation>
</comment>
<dbReference type="AlphaFoldDB" id="A0A0G4H659"/>
<comment type="similarity">
    <text evidence="2">Belongs to the eukaryotic RPC7 RNA polymerase subunit family.</text>
</comment>
<name>A0A0G4H659_VITBC</name>
<evidence type="ECO:0000256" key="2">
    <source>
        <dbReference type="ARBA" id="ARBA00008352"/>
    </source>
</evidence>
<evidence type="ECO:0000256" key="1">
    <source>
        <dbReference type="ARBA" id="ARBA00004123"/>
    </source>
</evidence>
<dbReference type="PhylomeDB" id="A0A0G4H659"/>
<dbReference type="GO" id="GO:0005666">
    <property type="term" value="C:RNA polymerase III complex"/>
    <property type="evidence" value="ECO:0007669"/>
    <property type="project" value="TreeGrafter"/>
</dbReference>
<protein>
    <recommendedName>
        <fullName evidence="7">DNA-directed RNA polymerase III subunit</fullName>
    </recommendedName>
</protein>
<feature type="compositionally biased region" description="Acidic residues" evidence="4">
    <location>
        <begin position="220"/>
        <end position="240"/>
    </location>
</feature>
<organism evidence="5 6">
    <name type="scientific">Vitrella brassicaformis (strain CCMP3155)</name>
    <dbReference type="NCBI Taxonomy" id="1169540"/>
    <lineage>
        <taxon>Eukaryota</taxon>
        <taxon>Sar</taxon>
        <taxon>Alveolata</taxon>
        <taxon>Colpodellida</taxon>
        <taxon>Vitrellaceae</taxon>
        <taxon>Vitrella</taxon>
    </lineage>
</organism>
<dbReference type="PANTHER" id="PTHR15367:SF2">
    <property type="entry name" value="DNA-DIRECTED RNA POLYMERASE III SUBUNIT"/>
    <property type="match status" value="1"/>
</dbReference>
<dbReference type="GO" id="GO:0006383">
    <property type="term" value="P:transcription by RNA polymerase III"/>
    <property type="evidence" value="ECO:0007669"/>
    <property type="project" value="InterPro"/>
</dbReference>
<accession>A0A0G4H659</accession>
<feature type="compositionally biased region" description="Basic and acidic residues" evidence="4">
    <location>
        <begin position="210"/>
        <end position="219"/>
    </location>
</feature>
<proteinExistence type="inferred from homology"/>